<dbReference type="AlphaFoldDB" id="A0A9D4QI06"/>
<evidence type="ECO:0000256" key="11">
    <source>
        <dbReference type="ARBA" id="ARBA00023306"/>
    </source>
</evidence>
<dbReference type="EMBL" id="JABSTV010001245">
    <property type="protein sequence ID" value="KAH7982375.1"/>
    <property type="molecule type" value="Genomic_DNA"/>
</dbReference>
<evidence type="ECO:0000256" key="5">
    <source>
        <dbReference type="ARBA" id="ARBA00022833"/>
    </source>
</evidence>
<feature type="domain" description="THAP-type" evidence="15">
    <location>
        <begin position="267"/>
        <end position="359"/>
    </location>
</feature>
<dbReference type="InterPro" id="IPR001507">
    <property type="entry name" value="ZP_dom"/>
</dbReference>
<feature type="compositionally biased region" description="Polar residues" evidence="13">
    <location>
        <begin position="406"/>
        <end position="416"/>
    </location>
</feature>
<dbReference type="GO" id="GO:0043565">
    <property type="term" value="F:sequence-specific DNA binding"/>
    <property type="evidence" value="ECO:0007669"/>
    <property type="project" value="InterPro"/>
</dbReference>
<dbReference type="PANTHER" id="PTHR46600">
    <property type="entry name" value="THAP DOMAIN-CONTAINING"/>
    <property type="match status" value="1"/>
</dbReference>
<keyword evidence="7" id="KW-0175">Coiled coil</keyword>
<evidence type="ECO:0008006" key="19">
    <source>
        <dbReference type="Google" id="ProtNLM"/>
    </source>
</evidence>
<evidence type="ECO:0000256" key="12">
    <source>
        <dbReference type="PROSITE-ProRule" id="PRU00309"/>
    </source>
</evidence>
<name>A0A9D4QI06_RHISA</name>
<comment type="subcellular location">
    <subcellularLocation>
        <location evidence="1">Nucleus</location>
        <location evidence="1">Nucleoplasm</location>
    </subcellularLocation>
</comment>
<keyword evidence="8 12" id="KW-0238">DNA-binding</keyword>
<protein>
    <recommendedName>
        <fullName evidence="19">THAP-type domain-containing protein</fullName>
    </recommendedName>
</protein>
<comment type="similarity">
    <text evidence="2">Belongs to the THAP1 family.</text>
</comment>
<keyword evidence="14" id="KW-0472">Membrane</keyword>
<evidence type="ECO:0000256" key="2">
    <source>
        <dbReference type="ARBA" id="ARBA00006177"/>
    </source>
</evidence>
<evidence type="ECO:0000256" key="1">
    <source>
        <dbReference type="ARBA" id="ARBA00004642"/>
    </source>
</evidence>
<keyword evidence="4 12" id="KW-0863">Zinc-finger</keyword>
<evidence type="ECO:0000259" key="15">
    <source>
        <dbReference type="PROSITE" id="PS50950"/>
    </source>
</evidence>
<evidence type="ECO:0000256" key="14">
    <source>
        <dbReference type="SAM" id="Phobius"/>
    </source>
</evidence>
<evidence type="ECO:0000256" key="9">
    <source>
        <dbReference type="ARBA" id="ARBA00023163"/>
    </source>
</evidence>
<dbReference type="InterPro" id="IPR026516">
    <property type="entry name" value="THAP1/10"/>
</dbReference>
<dbReference type="SUPFAM" id="SSF57716">
    <property type="entry name" value="Glucocorticoid receptor-like (DNA-binding domain)"/>
    <property type="match status" value="1"/>
</dbReference>
<feature type="transmembrane region" description="Helical" evidence="14">
    <location>
        <begin position="91"/>
        <end position="114"/>
    </location>
</feature>
<dbReference type="PROSITE" id="PS51034">
    <property type="entry name" value="ZP_2"/>
    <property type="match status" value="1"/>
</dbReference>
<keyword evidence="10" id="KW-0539">Nucleus</keyword>
<dbReference type="GO" id="GO:0005654">
    <property type="term" value="C:nucleoplasm"/>
    <property type="evidence" value="ECO:0007669"/>
    <property type="project" value="UniProtKB-SubCell"/>
</dbReference>
<keyword evidence="14" id="KW-0812">Transmembrane</keyword>
<evidence type="ECO:0000313" key="18">
    <source>
        <dbReference type="Proteomes" id="UP000821837"/>
    </source>
</evidence>
<keyword evidence="9" id="KW-0804">Transcription</keyword>
<dbReference type="PANTHER" id="PTHR46600:SF1">
    <property type="entry name" value="THAP DOMAIN-CONTAINING PROTEIN 1"/>
    <property type="match status" value="1"/>
</dbReference>
<dbReference type="VEuPathDB" id="VectorBase:RSAN_038039"/>
<dbReference type="Proteomes" id="UP000821837">
    <property type="component" value="Chromosome 1"/>
</dbReference>
<feature type="region of interest" description="Disordered" evidence="13">
    <location>
        <begin position="366"/>
        <end position="416"/>
    </location>
</feature>
<feature type="domain" description="ZP" evidence="16">
    <location>
        <begin position="1"/>
        <end position="30"/>
    </location>
</feature>
<comment type="caution">
    <text evidence="17">The sequence shown here is derived from an EMBL/GenBank/DDBJ whole genome shotgun (WGS) entry which is preliminary data.</text>
</comment>
<dbReference type="VEuPathDB" id="VectorBase:RSAN_054761"/>
<organism evidence="17 18">
    <name type="scientific">Rhipicephalus sanguineus</name>
    <name type="common">Brown dog tick</name>
    <name type="synonym">Ixodes sanguineus</name>
    <dbReference type="NCBI Taxonomy" id="34632"/>
    <lineage>
        <taxon>Eukaryota</taxon>
        <taxon>Metazoa</taxon>
        <taxon>Ecdysozoa</taxon>
        <taxon>Arthropoda</taxon>
        <taxon>Chelicerata</taxon>
        <taxon>Arachnida</taxon>
        <taxon>Acari</taxon>
        <taxon>Parasitiformes</taxon>
        <taxon>Ixodida</taxon>
        <taxon>Ixodoidea</taxon>
        <taxon>Ixodidae</taxon>
        <taxon>Rhipicephalinae</taxon>
        <taxon>Rhipicephalus</taxon>
        <taxon>Rhipicephalus</taxon>
    </lineage>
</organism>
<feature type="compositionally biased region" description="Basic residues" evidence="13">
    <location>
        <begin position="369"/>
        <end position="388"/>
    </location>
</feature>
<keyword evidence="11" id="KW-0131">Cell cycle</keyword>
<reference evidence="17" key="1">
    <citation type="journal article" date="2020" name="Cell">
        <title>Large-Scale Comparative Analyses of Tick Genomes Elucidate Their Genetic Diversity and Vector Capacities.</title>
        <authorList>
            <consortium name="Tick Genome and Microbiome Consortium (TIGMIC)"/>
            <person name="Jia N."/>
            <person name="Wang J."/>
            <person name="Shi W."/>
            <person name="Du L."/>
            <person name="Sun Y."/>
            <person name="Zhan W."/>
            <person name="Jiang J.F."/>
            <person name="Wang Q."/>
            <person name="Zhang B."/>
            <person name="Ji P."/>
            <person name="Bell-Sakyi L."/>
            <person name="Cui X.M."/>
            <person name="Yuan T.T."/>
            <person name="Jiang B.G."/>
            <person name="Yang W.F."/>
            <person name="Lam T.T."/>
            <person name="Chang Q.C."/>
            <person name="Ding S.J."/>
            <person name="Wang X.J."/>
            <person name="Zhu J.G."/>
            <person name="Ruan X.D."/>
            <person name="Zhao L."/>
            <person name="Wei J.T."/>
            <person name="Ye R.Z."/>
            <person name="Que T.C."/>
            <person name="Du C.H."/>
            <person name="Zhou Y.H."/>
            <person name="Cheng J.X."/>
            <person name="Dai P.F."/>
            <person name="Guo W.B."/>
            <person name="Han X.H."/>
            <person name="Huang E.J."/>
            <person name="Li L.F."/>
            <person name="Wei W."/>
            <person name="Gao Y.C."/>
            <person name="Liu J.Z."/>
            <person name="Shao H.Z."/>
            <person name="Wang X."/>
            <person name="Wang C.C."/>
            <person name="Yang T.C."/>
            <person name="Huo Q.B."/>
            <person name="Li W."/>
            <person name="Chen H.Y."/>
            <person name="Chen S.E."/>
            <person name="Zhou L.G."/>
            <person name="Ni X.B."/>
            <person name="Tian J.H."/>
            <person name="Sheng Y."/>
            <person name="Liu T."/>
            <person name="Pan Y.S."/>
            <person name="Xia L.Y."/>
            <person name="Li J."/>
            <person name="Zhao F."/>
            <person name="Cao W.C."/>
        </authorList>
    </citation>
    <scope>NUCLEOTIDE SEQUENCE</scope>
    <source>
        <strain evidence="17">Rsan-2018</strain>
    </source>
</reference>
<evidence type="ECO:0000256" key="6">
    <source>
        <dbReference type="ARBA" id="ARBA00023015"/>
    </source>
</evidence>
<dbReference type="GO" id="GO:0008270">
    <property type="term" value="F:zinc ion binding"/>
    <property type="evidence" value="ECO:0007669"/>
    <property type="project" value="UniProtKB-KW"/>
</dbReference>
<keyword evidence="18" id="KW-1185">Reference proteome</keyword>
<evidence type="ECO:0000256" key="3">
    <source>
        <dbReference type="ARBA" id="ARBA00022723"/>
    </source>
</evidence>
<reference evidence="17" key="2">
    <citation type="submission" date="2021-09" db="EMBL/GenBank/DDBJ databases">
        <authorList>
            <person name="Jia N."/>
            <person name="Wang J."/>
            <person name="Shi W."/>
            <person name="Du L."/>
            <person name="Sun Y."/>
            <person name="Zhan W."/>
            <person name="Jiang J."/>
            <person name="Wang Q."/>
            <person name="Zhang B."/>
            <person name="Ji P."/>
            <person name="Sakyi L.B."/>
            <person name="Cui X."/>
            <person name="Yuan T."/>
            <person name="Jiang B."/>
            <person name="Yang W."/>
            <person name="Lam T.T.-Y."/>
            <person name="Chang Q."/>
            <person name="Ding S."/>
            <person name="Wang X."/>
            <person name="Zhu J."/>
            <person name="Ruan X."/>
            <person name="Zhao L."/>
            <person name="Wei J."/>
            <person name="Que T."/>
            <person name="Du C."/>
            <person name="Cheng J."/>
            <person name="Dai P."/>
            <person name="Han X."/>
            <person name="Huang E."/>
            <person name="Gao Y."/>
            <person name="Liu J."/>
            <person name="Shao H."/>
            <person name="Ye R."/>
            <person name="Li L."/>
            <person name="Wei W."/>
            <person name="Wang X."/>
            <person name="Wang C."/>
            <person name="Huo Q."/>
            <person name="Li W."/>
            <person name="Guo W."/>
            <person name="Chen H."/>
            <person name="Chen S."/>
            <person name="Zhou L."/>
            <person name="Zhou L."/>
            <person name="Ni X."/>
            <person name="Tian J."/>
            <person name="Zhou Y."/>
            <person name="Sheng Y."/>
            <person name="Liu T."/>
            <person name="Pan Y."/>
            <person name="Xia L."/>
            <person name="Li J."/>
            <person name="Zhao F."/>
            <person name="Cao W."/>
        </authorList>
    </citation>
    <scope>NUCLEOTIDE SEQUENCE</scope>
    <source>
        <strain evidence="17">Rsan-2018</strain>
        <tissue evidence="17">Larvae</tissue>
    </source>
</reference>
<gene>
    <name evidence="17" type="ORF">HPB52_004289</name>
</gene>
<dbReference type="PROSITE" id="PS50950">
    <property type="entry name" value="ZF_THAP"/>
    <property type="match status" value="1"/>
</dbReference>
<dbReference type="VEuPathDB" id="VectorBase:RSAN_030394"/>
<evidence type="ECO:0000259" key="16">
    <source>
        <dbReference type="PROSITE" id="PS51034"/>
    </source>
</evidence>
<sequence length="617" mass="68291">MPQVEVYLECNIEMCRRKCAEPCTKSKRSRRQLSNESSSTVQHVVEPARVARGIRVVAPEDLDPLQPSSTAPGWPSRAPSTGDVCLSLPGFVTALSAVLAILLSACVLSALLYLRVRQLTSDHAPGGGKSKSVPPPEFVRKTEIPDSAACAPPASTSRHVLPDLVRQVAAGTFLMQAQADVTFFFFPSPRWAFPKDSDGGPPSRRLWTTEAAHSSLFDWSDGRRSVPLAICSRRCCYSRFPARSKSTQLAQCVLPLQLTTVTVPHVVTGLAPAPAMIQRDPRTKKRHFFKPPTDDVRLQEWQRAIPRLDKELSRSCAVCDLHFQEDDIVKDYVHKVHGDVVVIPRGKWALKEDAVPRIFPNCPKYLSKPARKRKAPTVRTPTRPKRKKDKTDTDQEAATPDFGVPNDSSAGSENSVTLENNTQLFSELSDIAAAGQRIQGWSLEVVGTTIVLYKLAMREEIPEIDRAVVVSKRLTLSLFSRGTAIGIRIYREAGTEGLRGSEGTEVFTRLLNDLFDALNIKLPERGIKRHSKEIQASSGSSSYVLMLIVIKDFLEMLNSTEKNSVEQGLKLFASQQTTQSLRVTLMSTLEVIEFLLDEGAHYVLTAKLNQDPLEVSM</sequence>
<evidence type="ECO:0000256" key="7">
    <source>
        <dbReference type="ARBA" id="ARBA00023054"/>
    </source>
</evidence>
<evidence type="ECO:0000256" key="4">
    <source>
        <dbReference type="ARBA" id="ARBA00022771"/>
    </source>
</evidence>
<keyword evidence="14" id="KW-1133">Transmembrane helix</keyword>
<dbReference type="InterPro" id="IPR006612">
    <property type="entry name" value="THAP_Znf"/>
</dbReference>
<evidence type="ECO:0000256" key="8">
    <source>
        <dbReference type="ARBA" id="ARBA00023125"/>
    </source>
</evidence>
<evidence type="ECO:0000313" key="17">
    <source>
        <dbReference type="EMBL" id="KAH7982375.1"/>
    </source>
</evidence>
<accession>A0A9D4QI06</accession>
<keyword evidence="6" id="KW-0805">Transcription regulation</keyword>
<dbReference type="Pfam" id="PF05485">
    <property type="entry name" value="THAP"/>
    <property type="match status" value="1"/>
</dbReference>
<keyword evidence="3" id="KW-0479">Metal-binding</keyword>
<keyword evidence="5" id="KW-0862">Zinc</keyword>
<proteinExistence type="inferred from homology"/>
<evidence type="ECO:0000256" key="13">
    <source>
        <dbReference type="SAM" id="MobiDB-lite"/>
    </source>
</evidence>
<evidence type="ECO:0000256" key="10">
    <source>
        <dbReference type="ARBA" id="ARBA00023242"/>
    </source>
</evidence>